<gene>
    <name evidence="4" type="ORF">CTLFYP3_02700</name>
</gene>
<reference evidence="4" key="1">
    <citation type="submission" date="2019-11" db="EMBL/GenBank/DDBJ databases">
        <authorList>
            <person name="Feng L."/>
        </authorList>
    </citation>
    <scope>NUCLEOTIDE SEQUENCE</scope>
    <source>
        <strain evidence="4">CTertiumLFYP3</strain>
    </source>
</reference>
<protein>
    <submittedName>
        <fullName evidence="4">50S ribosomal protein L25/general stress protein Ctc</fullName>
    </submittedName>
</protein>
<dbReference type="InterPro" id="IPR029751">
    <property type="entry name" value="Ribosomal_L25_dom"/>
</dbReference>
<evidence type="ECO:0000259" key="3">
    <source>
        <dbReference type="Pfam" id="PF01386"/>
    </source>
</evidence>
<dbReference type="GO" id="GO:0006412">
    <property type="term" value="P:translation"/>
    <property type="evidence" value="ECO:0007669"/>
    <property type="project" value="InterPro"/>
</dbReference>
<proteinExistence type="predicted"/>
<dbReference type="EMBL" id="CACRTO010000037">
    <property type="protein sequence ID" value="VYU51934.1"/>
    <property type="molecule type" value="Genomic_DNA"/>
</dbReference>
<dbReference type="CDD" id="cd00495">
    <property type="entry name" value="Ribosomal_L25_TL5_CTC"/>
    <property type="match status" value="1"/>
</dbReference>
<dbReference type="GO" id="GO:0005840">
    <property type="term" value="C:ribosome"/>
    <property type="evidence" value="ECO:0007669"/>
    <property type="project" value="UniProtKB-KW"/>
</dbReference>
<dbReference type="InterPro" id="IPR011035">
    <property type="entry name" value="Ribosomal_bL25/Gln-tRNA_synth"/>
</dbReference>
<dbReference type="SUPFAM" id="SSF50715">
    <property type="entry name" value="Ribosomal protein L25-like"/>
    <property type="match status" value="1"/>
</dbReference>
<accession>A0A6N3FIU9</accession>
<dbReference type="RefSeq" id="WP_156627154.1">
    <property type="nucleotide sequence ID" value="NZ_CACRTO010000037.1"/>
</dbReference>
<dbReference type="InterPro" id="IPR020056">
    <property type="entry name" value="Rbsml_bL25/Gln-tRNA_synth_N"/>
</dbReference>
<evidence type="ECO:0000256" key="2">
    <source>
        <dbReference type="ARBA" id="ARBA00023274"/>
    </source>
</evidence>
<evidence type="ECO:0000313" key="4">
    <source>
        <dbReference type="EMBL" id="VYU51934.1"/>
    </source>
</evidence>
<dbReference type="AlphaFoldDB" id="A0A6N3FIU9"/>
<dbReference type="Pfam" id="PF01386">
    <property type="entry name" value="Ribosomal_L25p"/>
    <property type="match status" value="1"/>
</dbReference>
<name>A0A6N3FIU9_9CLOT</name>
<dbReference type="GO" id="GO:1990904">
    <property type="term" value="C:ribonucleoprotein complex"/>
    <property type="evidence" value="ECO:0007669"/>
    <property type="project" value="UniProtKB-KW"/>
</dbReference>
<dbReference type="GO" id="GO:0003735">
    <property type="term" value="F:structural constituent of ribosome"/>
    <property type="evidence" value="ECO:0007669"/>
    <property type="project" value="InterPro"/>
</dbReference>
<dbReference type="Gene3D" id="2.40.240.10">
    <property type="entry name" value="Ribosomal Protein L25, Chain P"/>
    <property type="match status" value="1"/>
</dbReference>
<feature type="domain" description="Large ribosomal subunit protein bL25 L25" evidence="3">
    <location>
        <begin position="2"/>
        <end position="86"/>
    </location>
</feature>
<sequence length="89" mass="10240">MLEVKVRDLKKKGKTLRNNGIITGTLIRKDGRVFNVEVDGNKLDTLVKRNGLSLRLQINFEGEVINTKINRVQRDVLLHNIINVDLFEE</sequence>
<keyword evidence="2" id="KW-0687">Ribonucleoprotein</keyword>
<keyword evidence="1 4" id="KW-0689">Ribosomal protein</keyword>
<evidence type="ECO:0000256" key="1">
    <source>
        <dbReference type="ARBA" id="ARBA00022980"/>
    </source>
</evidence>
<organism evidence="4">
    <name type="scientific">Clostridium tertium</name>
    <dbReference type="NCBI Taxonomy" id="1559"/>
    <lineage>
        <taxon>Bacteria</taxon>
        <taxon>Bacillati</taxon>
        <taxon>Bacillota</taxon>
        <taxon>Clostridia</taxon>
        <taxon>Eubacteriales</taxon>
        <taxon>Clostridiaceae</taxon>
        <taxon>Clostridium</taxon>
    </lineage>
</organism>